<evidence type="ECO:0000256" key="3">
    <source>
        <dbReference type="ARBA" id="ARBA00022741"/>
    </source>
</evidence>
<dbReference type="InterPro" id="IPR015860">
    <property type="entry name" value="ABC_transpr_TagH-like"/>
</dbReference>
<dbReference type="GO" id="GO:0140359">
    <property type="term" value="F:ABC-type transporter activity"/>
    <property type="evidence" value="ECO:0007669"/>
    <property type="project" value="InterPro"/>
</dbReference>
<comment type="function">
    <text evidence="5">Involved in beta-(1--&gt;2)glucan export. Transmembrane domains (TMD) form a pore in the inner membrane and the ATP-binding domain (NBD) is responsible for energy generation.</text>
</comment>
<name>A0A974A445_9BRAD</name>
<dbReference type="GO" id="GO:0016887">
    <property type="term" value="F:ATP hydrolysis activity"/>
    <property type="evidence" value="ECO:0007669"/>
    <property type="project" value="InterPro"/>
</dbReference>
<dbReference type="SMART" id="SM00382">
    <property type="entry name" value="AAA"/>
    <property type="match status" value="1"/>
</dbReference>
<dbReference type="EMBL" id="JAAOLE020000001">
    <property type="protein sequence ID" value="NVI47337.1"/>
    <property type="molecule type" value="Genomic_DNA"/>
</dbReference>
<dbReference type="InterPro" id="IPR003439">
    <property type="entry name" value="ABC_transporter-like_ATP-bd"/>
</dbReference>
<evidence type="ECO:0000256" key="5">
    <source>
        <dbReference type="ARBA" id="ARBA00024722"/>
    </source>
</evidence>
<dbReference type="InterPro" id="IPR003593">
    <property type="entry name" value="AAA+_ATPase"/>
</dbReference>
<dbReference type="InterPro" id="IPR050683">
    <property type="entry name" value="Bact_Polysacc_Export_ATP-bd"/>
</dbReference>
<dbReference type="AlphaFoldDB" id="A0A974A445"/>
<gene>
    <name evidence="7" type="ORF">HAP48_031140</name>
</gene>
<organism evidence="7">
    <name type="scientific">Bradyrhizobium septentrionale</name>
    <dbReference type="NCBI Taxonomy" id="1404411"/>
    <lineage>
        <taxon>Bacteria</taxon>
        <taxon>Pseudomonadati</taxon>
        <taxon>Pseudomonadota</taxon>
        <taxon>Alphaproteobacteria</taxon>
        <taxon>Hyphomicrobiales</taxon>
        <taxon>Nitrobacteraceae</taxon>
        <taxon>Bradyrhizobium</taxon>
    </lineage>
</organism>
<dbReference type="CDD" id="cd03220">
    <property type="entry name" value="ABC_KpsT_Wzt"/>
    <property type="match status" value="1"/>
</dbReference>
<evidence type="ECO:0000259" key="6">
    <source>
        <dbReference type="PROSITE" id="PS50893"/>
    </source>
</evidence>
<protein>
    <submittedName>
        <fullName evidence="7">ATP-binding cassette domain-containing protein</fullName>
    </submittedName>
</protein>
<keyword evidence="4 7" id="KW-0067">ATP-binding</keyword>
<comment type="similarity">
    <text evidence="1">Belongs to the ABC transporter superfamily.</text>
</comment>
<sequence>MSRAVAITCQGVSKSFALVDGGSAWRLAFGLGRDVPHFTALEGVSFDVPKGEFLGVLGRNGAGKSTLLRVIGGVYAPDTGRVAVHGAMSGLYELGLVGNPELTGRQYADRLLTVHGFSPSERAAMISDIHDFSELGDRFEDPVLTYSAGMSARLYFSTATAGQYEVYLLDEVLAVGDQHFQSKCWRRLRERVSGGASGVLVTHDWSAIVRLCETAHVLDRGKVVFSGPAERAVRRYLYGEQAKSTYRDGIARFAGAPVYPRTIMTGADFRLEAEVEILTRAEVGMVVAVERLQPAYGWETGLMTRRHTPVGEDPGRYAIGVDIPALPLAPGSYQISLHLVMPDPHNSVVKIVLDGFSWLDGNGLGLDVEGMEGRGFSLPAKWKVIG</sequence>
<dbReference type="GO" id="GO:0005524">
    <property type="term" value="F:ATP binding"/>
    <property type="evidence" value="ECO:0007669"/>
    <property type="project" value="UniProtKB-KW"/>
</dbReference>
<evidence type="ECO:0000256" key="4">
    <source>
        <dbReference type="ARBA" id="ARBA00022840"/>
    </source>
</evidence>
<evidence type="ECO:0000256" key="1">
    <source>
        <dbReference type="ARBA" id="ARBA00005417"/>
    </source>
</evidence>
<evidence type="ECO:0000256" key="2">
    <source>
        <dbReference type="ARBA" id="ARBA00022448"/>
    </source>
</evidence>
<evidence type="ECO:0000313" key="7">
    <source>
        <dbReference type="EMBL" id="NVI47337.1"/>
    </source>
</evidence>
<keyword evidence="2" id="KW-0813">Transport</keyword>
<dbReference type="Pfam" id="PF00005">
    <property type="entry name" value="ABC_tran"/>
    <property type="match status" value="1"/>
</dbReference>
<comment type="caution">
    <text evidence="7">The sequence shown here is derived from an EMBL/GenBank/DDBJ whole genome shotgun (WGS) entry which is preliminary data.</text>
</comment>
<proteinExistence type="inferred from homology"/>
<feature type="domain" description="ABC transporter" evidence="6">
    <location>
        <begin position="7"/>
        <end position="245"/>
    </location>
</feature>
<dbReference type="PROSITE" id="PS50893">
    <property type="entry name" value="ABC_TRANSPORTER_2"/>
    <property type="match status" value="1"/>
</dbReference>
<dbReference type="Gene3D" id="3.40.50.300">
    <property type="entry name" value="P-loop containing nucleotide triphosphate hydrolases"/>
    <property type="match status" value="1"/>
</dbReference>
<keyword evidence="3" id="KW-0547">Nucleotide-binding</keyword>
<dbReference type="GO" id="GO:0016020">
    <property type="term" value="C:membrane"/>
    <property type="evidence" value="ECO:0007669"/>
    <property type="project" value="InterPro"/>
</dbReference>
<dbReference type="InterPro" id="IPR027417">
    <property type="entry name" value="P-loop_NTPase"/>
</dbReference>
<dbReference type="PANTHER" id="PTHR46743:SF2">
    <property type="entry name" value="TEICHOIC ACIDS EXPORT ATP-BINDING PROTEIN TAGH"/>
    <property type="match status" value="1"/>
</dbReference>
<accession>A0A974A445</accession>
<dbReference type="SUPFAM" id="SSF52540">
    <property type="entry name" value="P-loop containing nucleoside triphosphate hydrolases"/>
    <property type="match status" value="1"/>
</dbReference>
<reference evidence="7" key="1">
    <citation type="submission" date="2020-06" db="EMBL/GenBank/DDBJ databases">
        <title>Whole Genome Sequence of Bradyrhizobium sp. Strain 1S1.</title>
        <authorList>
            <person name="Bromfield E.S.P."/>
            <person name="Cloutier S."/>
        </authorList>
    </citation>
    <scope>NUCLEOTIDE SEQUENCE [LARGE SCALE GENOMIC DNA]</scope>
    <source>
        <strain evidence="7">1S1</strain>
    </source>
</reference>
<dbReference type="PANTHER" id="PTHR46743">
    <property type="entry name" value="TEICHOIC ACIDS EXPORT ATP-BINDING PROTEIN TAGH"/>
    <property type="match status" value="1"/>
</dbReference>